<feature type="domain" description="UmuC" evidence="3">
    <location>
        <begin position="1"/>
        <end position="55"/>
    </location>
</feature>
<dbReference type="eggNOG" id="COG0389">
    <property type="taxonomic scope" value="Bacteria"/>
</dbReference>
<dbReference type="InterPro" id="IPR043502">
    <property type="entry name" value="DNA/RNA_pol_sf"/>
</dbReference>
<dbReference type="EMBL" id="AM039952">
    <property type="protein sequence ID" value="CAJ25637.1"/>
    <property type="molecule type" value="Genomic_DNA"/>
</dbReference>
<dbReference type="HOGENOM" id="CLU_2014333_0_0_6"/>
<dbReference type="InterPro" id="IPR043128">
    <property type="entry name" value="Rev_trsase/Diguanyl_cyclase"/>
</dbReference>
<gene>
    <name evidence="4" type="ordered locus">XCV3906</name>
</gene>
<name>Q3BNM6_XANE5</name>
<dbReference type="PROSITE" id="PS50173">
    <property type="entry name" value="UMUC"/>
    <property type="match status" value="1"/>
</dbReference>
<evidence type="ECO:0000313" key="4">
    <source>
        <dbReference type="EMBL" id="CAJ25637.1"/>
    </source>
</evidence>
<dbReference type="SUPFAM" id="SSF56672">
    <property type="entry name" value="DNA/RNA polymerases"/>
    <property type="match status" value="1"/>
</dbReference>
<accession>Q3BNM6</accession>
<dbReference type="Pfam" id="PF00817">
    <property type="entry name" value="IMS"/>
    <property type="match status" value="1"/>
</dbReference>
<proteinExistence type="inferred from homology"/>
<comment type="similarity">
    <text evidence="1">Belongs to the DNA polymerase type-Y family.</text>
</comment>
<dbReference type="KEGG" id="xcv:XCV3906"/>
<feature type="compositionally biased region" description="Basic residues" evidence="2">
    <location>
        <begin position="93"/>
        <end position="104"/>
    </location>
</feature>
<feature type="compositionally biased region" description="Basic and acidic residues" evidence="2">
    <location>
        <begin position="112"/>
        <end position="123"/>
    </location>
</feature>
<evidence type="ECO:0000313" key="5">
    <source>
        <dbReference type="Proteomes" id="UP000007069"/>
    </source>
</evidence>
<feature type="region of interest" description="Disordered" evidence="2">
    <location>
        <begin position="93"/>
        <end position="123"/>
    </location>
</feature>
<dbReference type="InterPro" id="IPR001126">
    <property type="entry name" value="UmuC"/>
</dbReference>
<dbReference type="Gene3D" id="3.30.70.270">
    <property type="match status" value="1"/>
</dbReference>
<reference evidence="4 5" key="1">
    <citation type="journal article" date="2005" name="J. Bacteriol.">
        <title>Insights into genome plasticity and pathogenicity of the plant pathogenic Bacterium Xanthomonas campestris pv. vesicatoria revealed by the complete genome sequence.</title>
        <authorList>
            <person name="Thieme F."/>
            <person name="Koebnik R."/>
            <person name="Bekel T."/>
            <person name="Berger C."/>
            <person name="Boch J."/>
            <person name="Buettner D."/>
            <person name="Caldana C."/>
            <person name="Gaigalat L."/>
            <person name="Goesmann A."/>
            <person name="Kay S."/>
            <person name="Kirchner O."/>
            <person name="Lanz C."/>
            <person name="Linke B."/>
            <person name="McHardy A.C."/>
            <person name="Meyer F."/>
            <person name="Mittenhuber G."/>
            <person name="Nies D.H."/>
            <person name="Niesbach-Kloesgen U."/>
            <person name="Patschkowski T."/>
            <person name="Rueckert C."/>
            <person name="Rupp O."/>
            <person name="Schneicker S."/>
            <person name="Schuster S.C."/>
            <person name="Vorhoelter F.J."/>
            <person name="Weber E."/>
            <person name="Puehler A."/>
            <person name="Bonas U."/>
            <person name="Bartels D."/>
            <person name="Kaiser O."/>
        </authorList>
    </citation>
    <scope>NUCLEOTIDE SEQUENCE [LARGE SCALE GENOMIC DNA]</scope>
    <source>
        <strain evidence="4 5">85-10</strain>
    </source>
</reference>
<dbReference type="GO" id="GO:0006281">
    <property type="term" value="P:DNA repair"/>
    <property type="evidence" value="ECO:0007669"/>
    <property type="project" value="InterPro"/>
</dbReference>
<protein>
    <submittedName>
        <fullName evidence="4">ImpB/MucB/SamB family protein (C-terminal)</fullName>
    </submittedName>
</protein>
<evidence type="ECO:0000256" key="2">
    <source>
        <dbReference type="SAM" id="MobiDB-lite"/>
    </source>
</evidence>
<organism evidence="5">
    <name type="scientific">Xanthomonas euvesicatoria pv. vesicatoria (strain 85-10)</name>
    <name type="common">Xanthomonas campestris pv. vesicatoria</name>
    <dbReference type="NCBI Taxonomy" id="316273"/>
    <lineage>
        <taxon>Bacteria</taxon>
        <taxon>Pseudomonadati</taxon>
        <taxon>Pseudomonadota</taxon>
        <taxon>Gammaproteobacteria</taxon>
        <taxon>Lysobacterales</taxon>
        <taxon>Lysobacteraceae</taxon>
        <taxon>Xanthomonas</taxon>
    </lineage>
</organism>
<sequence>MYSIDESFLDLAGIRDRRQLSVDLSERVHQWTGIPNCIGIAPTKTLAKLANRVAKDAARKLGSYPAGLAGVCDLAALSGSELDAVLRATSRRDRLRGRHPRQRCRGSVDQVTADRARRGDSEG</sequence>
<dbReference type="Proteomes" id="UP000007069">
    <property type="component" value="Chromosome"/>
</dbReference>
<dbReference type="AlphaFoldDB" id="Q3BNM6"/>
<evidence type="ECO:0000259" key="3">
    <source>
        <dbReference type="PROSITE" id="PS50173"/>
    </source>
</evidence>
<evidence type="ECO:0000256" key="1">
    <source>
        <dbReference type="ARBA" id="ARBA00010945"/>
    </source>
</evidence>